<name>A0A5C3QAB5_9AGAR</name>
<organism evidence="1 2">
    <name type="scientific">Pterulicium gracile</name>
    <dbReference type="NCBI Taxonomy" id="1884261"/>
    <lineage>
        <taxon>Eukaryota</taxon>
        <taxon>Fungi</taxon>
        <taxon>Dikarya</taxon>
        <taxon>Basidiomycota</taxon>
        <taxon>Agaricomycotina</taxon>
        <taxon>Agaricomycetes</taxon>
        <taxon>Agaricomycetidae</taxon>
        <taxon>Agaricales</taxon>
        <taxon>Pleurotineae</taxon>
        <taxon>Pterulaceae</taxon>
        <taxon>Pterulicium</taxon>
    </lineage>
</organism>
<dbReference type="AlphaFoldDB" id="A0A5C3QAB5"/>
<gene>
    <name evidence="1" type="ORF">BDV98DRAFT_271208</name>
</gene>
<evidence type="ECO:0000313" key="2">
    <source>
        <dbReference type="Proteomes" id="UP000305067"/>
    </source>
</evidence>
<sequence>MQSAPLPLGINLFVPSGSTTNVHRPELITSATIFGLRKSDPTLVLSLIFQMKNVRDLQLSFNRDRFYPSGSTPLNPSAEVLQNVSRTILQHLSVLVIYGASQAVQVLRCIAAPALVSVDCPGGVDPITMREFLEISTCRIRQLGITREKDLETVKGMLRSTATWWKDVETLRSDCPTVQDPIQKAISVSSGVVGLLKRSSTTLDLFSSLLHLDLGPTVCSVEQVIVLLISRRSLSSSLQMQLASISLISTMSTQQRLTDSQRAAITTGERVRSVLSGDTQLEPAWTNIPRTQRAAHGTPAPLRYGLLTLMSVGSGQDTIVSPRYLNWGGSVGDAAGVGGEDGEDAGGGVGGEVEFCEVYAG</sequence>
<evidence type="ECO:0000313" key="1">
    <source>
        <dbReference type="EMBL" id="TFK97128.1"/>
    </source>
</evidence>
<proteinExistence type="predicted"/>
<dbReference type="Proteomes" id="UP000305067">
    <property type="component" value="Unassembled WGS sequence"/>
</dbReference>
<protein>
    <submittedName>
        <fullName evidence="1">Uncharacterized protein</fullName>
    </submittedName>
</protein>
<accession>A0A5C3QAB5</accession>
<keyword evidence="2" id="KW-1185">Reference proteome</keyword>
<reference evidence="1 2" key="1">
    <citation type="journal article" date="2019" name="Nat. Ecol. Evol.">
        <title>Megaphylogeny resolves global patterns of mushroom evolution.</title>
        <authorList>
            <person name="Varga T."/>
            <person name="Krizsan K."/>
            <person name="Foldi C."/>
            <person name="Dima B."/>
            <person name="Sanchez-Garcia M."/>
            <person name="Sanchez-Ramirez S."/>
            <person name="Szollosi G.J."/>
            <person name="Szarkandi J.G."/>
            <person name="Papp V."/>
            <person name="Albert L."/>
            <person name="Andreopoulos W."/>
            <person name="Angelini C."/>
            <person name="Antonin V."/>
            <person name="Barry K.W."/>
            <person name="Bougher N.L."/>
            <person name="Buchanan P."/>
            <person name="Buyck B."/>
            <person name="Bense V."/>
            <person name="Catcheside P."/>
            <person name="Chovatia M."/>
            <person name="Cooper J."/>
            <person name="Damon W."/>
            <person name="Desjardin D."/>
            <person name="Finy P."/>
            <person name="Geml J."/>
            <person name="Haridas S."/>
            <person name="Hughes K."/>
            <person name="Justo A."/>
            <person name="Karasinski D."/>
            <person name="Kautmanova I."/>
            <person name="Kiss B."/>
            <person name="Kocsube S."/>
            <person name="Kotiranta H."/>
            <person name="LaButti K.M."/>
            <person name="Lechner B.E."/>
            <person name="Liimatainen K."/>
            <person name="Lipzen A."/>
            <person name="Lukacs Z."/>
            <person name="Mihaltcheva S."/>
            <person name="Morgado L.N."/>
            <person name="Niskanen T."/>
            <person name="Noordeloos M.E."/>
            <person name="Ohm R.A."/>
            <person name="Ortiz-Santana B."/>
            <person name="Ovrebo C."/>
            <person name="Racz N."/>
            <person name="Riley R."/>
            <person name="Savchenko A."/>
            <person name="Shiryaev A."/>
            <person name="Soop K."/>
            <person name="Spirin V."/>
            <person name="Szebenyi C."/>
            <person name="Tomsovsky M."/>
            <person name="Tulloss R.E."/>
            <person name="Uehling J."/>
            <person name="Grigoriev I.V."/>
            <person name="Vagvolgyi C."/>
            <person name="Papp T."/>
            <person name="Martin F.M."/>
            <person name="Miettinen O."/>
            <person name="Hibbett D.S."/>
            <person name="Nagy L.G."/>
        </authorList>
    </citation>
    <scope>NUCLEOTIDE SEQUENCE [LARGE SCALE GENOMIC DNA]</scope>
    <source>
        <strain evidence="1 2">CBS 309.79</strain>
    </source>
</reference>
<dbReference type="EMBL" id="ML178850">
    <property type="protein sequence ID" value="TFK97128.1"/>
    <property type="molecule type" value="Genomic_DNA"/>
</dbReference>